<dbReference type="eggNOG" id="COG2984">
    <property type="taxonomic scope" value="Bacteria"/>
</dbReference>
<dbReference type="InterPro" id="IPR007487">
    <property type="entry name" value="ABC_transpt-TYRBP-like"/>
</dbReference>
<dbReference type="PANTHER" id="PTHR35271:SF1">
    <property type="entry name" value="ABC TRANSPORTER, SUBSTRATE-BINDING LIPOPROTEIN"/>
    <property type="match status" value="1"/>
</dbReference>
<dbReference type="Gene3D" id="3.40.50.2300">
    <property type="match status" value="2"/>
</dbReference>
<evidence type="ECO:0000313" key="2">
    <source>
        <dbReference type="Proteomes" id="UP000002216"/>
    </source>
</evidence>
<dbReference type="HOGENOM" id="CLU_057483_1_0_7"/>
<dbReference type="EMBL" id="CP001629">
    <property type="protein sequence ID" value="ACU89676.1"/>
    <property type="molecule type" value="Genomic_DNA"/>
</dbReference>
<dbReference type="STRING" id="525897.Dbac_1583"/>
<organism evidence="1 2">
    <name type="scientific">Desulfomicrobium baculatum (strain DSM 4028 / VKM B-1378 / X)</name>
    <name type="common">Desulfovibrio baculatus</name>
    <dbReference type="NCBI Taxonomy" id="525897"/>
    <lineage>
        <taxon>Bacteria</taxon>
        <taxon>Pseudomonadati</taxon>
        <taxon>Thermodesulfobacteriota</taxon>
        <taxon>Desulfovibrionia</taxon>
        <taxon>Desulfovibrionales</taxon>
        <taxon>Desulfomicrobiaceae</taxon>
        <taxon>Desulfomicrobium</taxon>
    </lineage>
</organism>
<dbReference type="KEGG" id="dba:Dbac_1583"/>
<protein>
    <recommendedName>
        <fullName evidence="3">ABC transporter substrate-binding protein</fullName>
    </recommendedName>
</protein>
<accession>C7LUE1</accession>
<reference evidence="1 2" key="1">
    <citation type="journal article" date="2009" name="Stand. Genomic Sci.">
        <title>Complete genome sequence of Desulfomicrobium baculatum type strain (X).</title>
        <authorList>
            <person name="Copeland A."/>
            <person name="Spring S."/>
            <person name="Goker M."/>
            <person name="Schneider S."/>
            <person name="Lapidus A."/>
            <person name="Del Rio T.G."/>
            <person name="Tice H."/>
            <person name="Cheng J.F."/>
            <person name="Chen F."/>
            <person name="Nolan M."/>
            <person name="Bruce D."/>
            <person name="Goodwin L."/>
            <person name="Pitluck S."/>
            <person name="Ivanova N."/>
            <person name="Mavrommatis K."/>
            <person name="Ovchinnikova G."/>
            <person name="Pati A."/>
            <person name="Chen A."/>
            <person name="Palaniappan K."/>
            <person name="Land M."/>
            <person name="Hauser L."/>
            <person name="Chang Y.J."/>
            <person name="Jeffries C.C."/>
            <person name="Meincke L."/>
            <person name="Sims D."/>
            <person name="Brettin T."/>
            <person name="Detter J.C."/>
            <person name="Han C."/>
            <person name="Chain P."/>
            <person name="Bristow J."/>
            <person name="Eisen J.A."/>
            <person name="Markowitz V."/>
            <person name="Hugenholtz P."/>
            <person name="Kyrpides N.C."/>
            <person name="Klenk H.P."/>
            <person name="Lucas S."/>
        </authorList>
    </citation>
    <scope>NUCLEOTIDE SEQUENCE [LARGE SCALE GENOMIC DNA]</scope>
    <source>
        <strain evidence="2">DSM 4028 / VKM B-1378 / X</strain>
    </source>
</reference>
<keyword evidence="2" id="KW-1185">Reference proteome</keyword>
<evidence type="ECO:0008006" key="3">
    <source>
        <dbReference type="Google" id="ProtNLM"/>
    </source>
</evidence>
<dbReference type="Proteomes" id="UP000002216">
    <property type="component" value="Chromosome"/>
</dbReference>
<proteinExistence type="predicted"/>
<evidence type="ECO:0000313" key="1">
    <source>
        <dbReference type="EMBL" id="ACU89676.1"/>
    </source>
</evidence>
<dbReference type="PANTHER" id="PTHR35271">
    <property type="entry name" value="ABC TRANSPORTER, SUBSTRATE-BINDING LIPOPROTEIN-RELATED"/>
    <property type="match status" value="1"/>
</dbReference>
<dbReference type="AlphaFoldDB" id="C7LUE1"/>
<sequence>MLFVLAFPGEGAAAPFQGKRILWVESYHEGFSWSDGIARGVEKILDGTGVELRVVHMDTKRNPSAQHAEASAREASRILREFDPHMVMASDDNAQRYFVVPFLKGGDLPVVAAGINWDAGEHGYPAPNVTGMVEVNLLDPAKAMLRKFGQGDRFGYIAADSESERKNVLIYNARSFQGKLQGLLVSRFEEFLRAFNEVQARSDMLIMGGNGGIEGWDDAVAREFLRKHTRVPTGSFDEYLAPYVIFTFAKDPEEQGEWMALTALRVLGGESPASIPMVENRRVRLIVNLKLARAAGLVLPVSLLKTATVIGKEEE</sequence>
<name>C7LUE1_DESBD</name>
<gene>
    <name evidence="1" type="ordered locus">Dbac_1583</name>
</gene>